<name>A0A517X0N3_9PLAN</name>
<dbReference type="Proteomes" id="UP000318384">
    <property type="component" value="Chromosome"/>
</dbReference>
<protein>
    <submittedName>
        <fullName evidence="1">Uncharacterized protein</fullName>
    </submittedName>
</protein>
<reference evidence="1 2" key="1">
    <citation type="submission" date="2019-03" db="EMBL/GenBank/DDBJ databases">
        <title>Deep-cultivation of Planctomycetes and their phenomic and genomic characterization uncovers novel biology.</title>
        <authorList>
            <person name="Wiegand S."/>
            <person name="Jogler M."/>
            <person name="Boedeker C."/>
            <person name="Pinto D."/>
            <person name="Vollmers J."/>
            <person name="Rivas-Marin E."/>
            <person name="Kohn T."/>
            <person name="Peeters S.H."/>
            <person name="Heuer A."/>
            <person name="Rast P."/>
            <person name="Oberbeckmann S."/>
            <person name="Bunk B."/>
            <person name="Jeske O."/>
            <person name="Meyerdierks A."/>
            <person name="Storesund J.E."/>
            <person name="Kallscheuer N."/>
            <person name="Luecker S."/>
            <person name="Lage O.M."/>
            <person name="Pohl T."/>
            <person name="Merkel B.J."/>
            <person name="Hornburger P."/>
            <person name="Mueller R.-W."/>
            <person name="Bruemmer F."/>
            <person name="Labrenz M."/>
            <person name="Spormann A.M."/>
            <person name="Op den Camp H."/>
            <person name="Overmann J."/>
            <person name="Amann R."/>
            <person name="Jetten M.S.M."/>
            <person name="Mascher T."/>
            <person name="Medema M.H."/>
            <person name="Devos D.P."/>
            <person name="Kaster A.-K."/>
            <person name="Ovreas L."/>
            <person name="Rohde M."/>
            <person name="Galperin M.Y."/>
            <person name="Jogler C."/>
        </authorList>
    </citation>
    <scope>NUCLEOTIDE SEQUENCE [LARGE SCALE GENOMIC DNA]</scope>
    <source>
        <strain evidence="1 2">V202</strain>
    </source>
</reference>
<sequence>MTNETPPHLDEALVQRLAELANELDGADEHDAKPLLEEFNELAGTSIPFAEFQGIYGAEDHIDYVRRVLTDKLTNADSSLTRDDLTEMFKRVCENPTDDAYLQFMFSTIKKTFGDHQISDLVFWPGEYFGDGDNSREQTPEEMAEAVLERYRQKQA</sequence>
<keyword evidence="2" id="KW-1185">Reference proteome</keyword>
<dbReference type="OrthoDB" id="3399356at2"/>
<evidence type="ECO:0000313" key="1">
    <source>
        <dbReference type="EMBL" id="QDU11059.1"/>
    </source>
</evidence>
<accession>A0A517X0N3</accession>
<organism evidence="1 2">
    <name type="scientific">Gimesia aquarii</name>
    <dbReference type="NCBI Taxonomy" id="2527964"/>
    <lineage>
        <taxon>Bacteria</taxon>
        <taxon>Pseudomonadati</taxon>
        <taxon>Planctomycetota</taxon>
        <taxon>Planctomycetia</taxon>
        <taxon>Planctomycetales</taxon>
        <taxon>Planctomycetaceae</taxon>
        <taxon>Gimesia</taxon>
    </lineage>
</organism>
<dbReference type="EMBL" id="CP037422">
    <property type="protein sequence ID" value="QDU11059.1"/>
    <property type="molecule type" value="Genomic_DNA"/>
</dbReference>
<dbReference type="RefSeq" id="WP_145178908.1">
    <property type="nucleotide sequence ID" value="NZ_CP037422.1"/>
</dbReference>
<gene>
    <name evidence="1" type="ORF">V202x_44750</name>
</gene>
<dbReference type="AlphaFoldDB" id="A0A517X0N3"/>
<evidence type="ECO:0000313" key="2">
    <source>
        <dbReference type="Proteomes" id="UP000318384"/>
    </source>
</evidence>
<proteinExistence type="predicted"/>